<evidence type="ECO:0000313" key="2">
    <source>
        <dbReference type="Proteomes" id="UP001066276"/>
    </source>
</evidence>
<dbReference type="Proteomes" id="UP001066276">
    <property type="component" value="Chromosome 3_2"/>
</dbReference>
<dbReference type="AlphaFoldDB" id="A0AAV7TW46"/>
<comment type="caution">
    <text evidence="1">The sequence shown here is derived from an EMBL/GenBank/DDBJ whole genome shotgun (WGS) entry which is preliminary data.</text>
</comment>
<sequence>MVTDVTNHPLRVQTAWDSDLDVSLEDDDWTHVRALTKTVSSKARFGLIHYNFLHQIYMTPLLLHRTTRTWFKECPRCGLSRADFLHMAWRCPQTRDEDSTQSQTQNNGSIIQILAAIVQKMDAIPQDMNTLKADMRKVNKRSLETELTAAGITTELGKLRTTVSTLIDKAAYLNVGVEDTEGCASWTAQDVSVMEQFLEGWLQALISLEAISQPLIIERAHKNLPPGPSLGDRRGQ</sequence>
<evidence type="ECO:0000313" key="1">
    <source>
        <dbReference type="EMBL" id="KAJ1179807.1"/>
    </source>
</evidence>
<reference evidence="1" key="1">
    <citation type="journal article" date="2022" name="bioRxiv">
        <title>Sequencing and chromosome-scale assembly of the giantPleurodeles waltlgenome.</title>
        <authorList>
            <person name="Brown T."/>
            <person name="Elewa A."/>
            <person name="Iarovenko S."/>
            <person name="Subramanian E."/>
            <person name="Araus A.J."/>
            <person name="Petzold A."/>
            <person name="Susuki M."/>
            <person name="Suzuki K.-i.T."/>
            <person name="Hayashi T."/>
            <person name="Toyoda A."/>
            <person name="Oliveira C."/>
            <person name="Osipova E."/>
            <person name="Leigh N.D."/>
            <person name="Simon A."/>
            <person name="Yun M.H."/>
        </authorList>
    </citation>
    <scope>NUCLEOTIDE SEQUENCE</scope>
    <source>
        <strain evidence="1">20211129_DDA</strain>
        <tissue evidence="1">Liver</tissue>
    </source>
</reference>
<dbReference type="EMBL" id="JANPWB010000006">
    <property type="protein sequence ID" value="KAJ1179807.1"/>
    <property type="molecule type" value="Genomic_DNA"/>
</dbReference>
<proteinExistence type="predicted"/>
<gene>
    <name evidence="1" type="ORF">NDU88_005040</name>
</gene>
<name>A0AAV7TW46_PLEWA</name>
<protein>
    <submittedName>
        <fullName evidence="1">Uncharacterized protein</fullName>
    </submittedName>
</protein>
<keyword evidence="2" id="KW-1185">Reference proteome</keyword>
<accession>A0AAV7TW46</accession>
<organism evidence="1 2">
    <name type="scientific">Pleurodeles waltl</name>
    <name type="common">Iberian ribbed newt</name>
    <dbReference type="NCBI Taxonomy" id="8319"/>
    <lineage>
        <taxon>Eukaryota</taxon>
        <taxon>Metazoa</taxon>
        <taxon>Chordata</taxon>
        <taxon>Craniata</taxon>
        <taxon>Vertebrata</taxon>
        <taxon>Euteleostomi</taxon>
        <taxon>Amphibia</taxon>
        <taxon>Batrachia</taxon>
        <taxon>Caudata</taxon>
        <taxon>Salamandroidea</taxon>
        <taxon>Salamandridae</taxon>
        <taxon>Pleurodelinae</taxon>
        <taxon>Pleurodeles</taxon>
    </lineage>
</organism>